<dbReference type="Proteomes" id="UP000193564">
    <property type="component" value="Unassembled WGS sequence"/>
</dbReference>
<organism evidence="2 3">
    <name type="scientific">Mycolicibacterium doricum</name>
    <dbReference type="NCBI Taxonomy" id="126673"/>
    <lineage>
        <taxon>Bacteria</taxon>
        <taxon>Bacillati</taxon>
        <taxon>Actinomycetota</taxon>
        <taxon>Actinomycetes</taxon>
        <taxon>Mycobacteriales</taxon>
        <taxon>Mycobacteriaceae</taxon>
        <taxon>Mycolicibacterium</taxon>
    </lineage>
</organism>
<dbReference type="KEGG" id="mdr:MDOR_38760"/>
<accession>A0A1X1T8K5</accession>
<reference evidence="1" key="3">
    <citation type="submission" date="2020-02" db="EMBL/GenBank/DDBJ databases">
        <authorList>
            <person name="Matsumoto Y."/>
            <person name="Motooka D."/>
            <person name="Nakamura S."/>
        </authorList>
    </citation>
    <scope>NUCLEOTIDE SEQUENCE</scope>
    <source>
        <strain evidence="1">JCM 12405</strain>
    </source>
</reference>
<evidence type="ECO:0008006" key="5">
    <source>
        <dbReference type="Google" id="ProtNLM"/>
    </source>
</evidence>
<keyword evidence="3" id="KW-1185">Reference proteome</keyword>
<reference evidence="1 4" key="2">
    <citation type="journal article" date="2019" name="Emerg. Microbes Infect.">
        <title>Comprehensive subspecies identification of 175 nontuberculous mycobacteria species based on 7547 genomic profiles.</title>
        <authorList>
            <person name="Matsumoto Y."/>
            <person name="Kinjo T."/>
            <person name="Motooka D."/>
            <person name="Nabeya D."/>
            <person name="Jung N."/>
            <person name="Uechi K."/>
            <person name="Horii T."/>
            <person name="Iida T."/>
            <person name="Fujita J."/>
            <person name="Nakamura S."/>
        </authorList>
    </citation>
    <scope>NUCLEOTIDE SEQUENCE [LARGE SCALE GENOMIC DNA]</scope>
    <source>
        <strain evidence="1 4">JCM 12405</strain>
    </source>
</reference>
<dbReference type="Proteomes" id="UP000467201">
    <property type="component" value="Chromosome"/>
</dbReference>
<dbReference type="GO" id="GO:0003677">
    <property type="term" value="F:DNA binding"/>
    <property type="evidence" value="ECO:0007669"/>
    <property type="project" value="InterPro"/>
</dbReference>
<proteinExistence type="predicted"/>
<dbReference type="EMBL" id="AP022605">
    <property type="protein sequence ID" value="BBZ09707.1"/>
    <property type="molecule type" value="Genomic_DNA"/>
</dbReference>
<dbReference type="STRING" id="126673.AWC01_10525"/>
<evidence type="ECO:0000313" key="3">
    <source>
        <dbReference type="Proteomes" id="UP000193564"/>
    </source>
</evidence>
<gene>
    <name evidence="2" type="ORF">AWC01_10525</name>
    <name evidence="1" type="ORF">MDOR_38760</name>
</gene>
<dbReference type="AlphaFoldDB" id="A0A1X1T8K5"/>
<evidence type="ECO:0000313" key="4">
    <source>
        <dbReference type="Proteomes" id="UP000467201"/>
    </source>
</evidence>
<protein>
    <recommendedName>
        <fullName evidence="5">Tyr recombinase domain-containing protein</fullName>
    </recommendedName>
</protein>
<sequence length="324" mass="35820">MEVARDAVRPTPPVAITQSERLQALQRITIRADNRELAAGAVREAARLRCLKSGNGGEDDRKATGLIARFLMWSSFGDVIDPARAFTRANVDEYLTWTKINSERSLRQRRYILYGIGRELHPQQFPRSHTVPAPRRKRLPAASMAEVARLEHLIPRLPARLAQRAQALFDLSYGAGARAGDFRSLRGTSITSLAVDGRAIAVVALPNRLGGVRQVPVVNPAIAARLLSLSVAVGNGLVLSPKTKQPERNIVNRTNGDMRRHGHTGMNHLGLRNRWILDLAATVPAALLLQLADVSDLRVLVDQRPLLPTYTIRHAITTLQENQR</sequence>
<dbReference type="InterPro" id="IPR011010">
    <property type="entry name" value="DNA_brk_join_enz"/>
</dbReference>
<reference evidence="2 3" key="1">
    <citation type="submission" date="2016-01" db="EMBL/GenBank/DDBJ databases">
        <title>The new phylogeny of the genus Mycobacterium.</title>
        <authorList>
            <person name="Tarcisio F."/>
            <person name="Conor M."/>
            <person name="Antonella G."/>
            <person name="Elisabetta G."/>
            <person name="Giulia F.S."/>
            <person name="Sara T."/>
            <person name="Anna F."/>
            <person name="Clotilde B."/>
            <person name="Roberto B."/>
            <person name="Veronica D.S."/>
            <person name="Fabio R."/>
            <person name="Monica P."/>
            <person name="Olivier J."/>
            <person name="Enrico T."/>
            <person name="Nicola S."/>
        </authorList>
    </citation>
    <scope>NUCLEOTIDE SEQUENCE [LARGE SCALE GENOMIC DNA]</scope>
    <source>
        <strain evidence="2 3">DSM 44339</strain>
    </source>
</reference>
<dbReference type="EMBL" id="LQOS01000028">
    <property type="protein sequence ID" value="ORV40892.1"/>
    <property type="molecule type" value="Genomic_DNA"/>
</dbReference>
<evidence type="ECO:0000313" key="2">
    <source>
        <dbReference type="EMBL" id="ORV40892.1"/>
    </source>
</evidence>
<name>A0A1X1T8K5_9MYCO</name>
<dbReference type="SUPFAM" id="SSF56349">
    <property type="entry name" value="DNA breaking-rejoining enzymes"/>
    <property type="match status" value="1"/>
</dbReference>
<evidence type="ECO:0000313" key="1">
    <source>
        <dbReference type="EMBL" id="BBZ09707.1"/>
    </source>
</evidence>